<dbReference type="CDD" id="cd02440">
    <property type="entry name" value="AdoMet_MTases"/>
    <property type="match status" value="1"/>
</dbReference>
<dbReference type="Pfam" id="PF08100">
    <property type="entry name" value="Dimerisation"/>
    <property type="match status" value="1"/>
</dbReference>
<dbReference type="InterPro" id="IPR029063">
    <property type="entry name" value="SAM-dependent_MTases_sf"/>
</dbReference>
<dbReference type="InterPro" id="IPR001077">
    <property type="entry name" value="COMT_C"/>
</dbReference>
<dbReference type="InterPro" id="IPR016461">
    <property type="entry name" value="COMT-like"/>
</dbReference>
<evidence type="ECO:0000313" key="7">
    <source>
        <dbReference type="EMBL" id="ETX01834.1"/>
    </source>
</evidence>
<dbReference type="GO" id="GO:0046983">
    <property type="term" value="F:protein dimerization activity"/>
    <property type="evidence" value="ECO:0007669"/>
    <property type="project" value="InterPro"/>
</dbReference>
<proteinExistence type="predicted"/>
<dbReference type="InterPro" id="IPR036388">
    <property type="entry name" value="WH-like_DNA-bd_sf"/>
</dbReference>
<dbReference type="SUPFAM" id="SSF46785">
    <property type="entry name" value="Winged helix' DNA-binding domain"/>
    <property type="match status" value="1"/>
</dbReference>
<comment type="caution">
    <text evidence="7">The sequence shown here is derived from an EMBL/GenBank/DDBJ whole genome shotgun (WGS) entry which is preliminary data.</text>
</comment>
<keyword evidence="8" id="KW-1185">Reference proteome</keyword>
<dbReference type="PROSITE" id="PS51683">
    <property type="entry name" value="SAM_OMT_II"/>
    <property type="match status" value="1"/>
</dbReference>
<dbReference type="Gene3D" id="1.10.10.10">
    <property type="entry name" value="Winged helix-like DNA-binding domain superfamily/Winged helix DNA-binding domain"/>
    <property type="match status" value="1"/>
</dbReference>
<dbReference type="GO" id="GO:0008171">
    <property type="term" value="F:O-methyltransferase activity"/>
    <property type="evidence" value="ECO:0007669"/>
    <property type="project" value="InterPro"/>
</dbReference>
<dbReference type="PIRSF" id="PIRSF005739">
    <property type="entry name" value="O-mtase"/>
    <property type="match status" value="1"/>
</dbReference>
<keyword evidence="3" id="KW-0949">S-adenosyl-L-methionine</keyword>
<dbReference type="Pfam" id="PF00891">
    <property type="entry name" value="Methyltransf_2"/>
    <property type="match status" value="1"/>
</dbReference>
<reference evidence="7 8" key="1">
    <citation type="journal article" date="2014" name="Nature">
        <title>An environmental bacterial taxon with a large and distinct metabolic repertoire.</title>
        <authorList>
            <person name="Wilson M.C."/>
            <person name="Mori T."/>
            <person name="Ruckert C."/>
            <person name="Uria A.R."/>
            <person name="Helf M.J."/>
            <person name="Takada K."/>
            <person name="Gernert C."/>
            <person name="Steffens U.A."/>
            <person name="Heycke N."/>
            <person name="Schmitt S."/>
            <person name="Rinke C."/>
            <person name="Helfrich E.J."/>
            <person name="Brachmann A.O."/>
            <person name="Gurgui C."/>
            <person name="Wakimoto T."/>
            <person name="Kracht M."/>
            <person name="Crusemann M."/>
            <person name="Hentschel U."/>
            <person name="Abe I."/>
            <person name="Matsunaga S."/>
            <person name="Kalinowski J."/>
            <person name="Takeyama H."/>
            <person name="Piel J."/>
        </authorList>
    </citation>
    <scope>NUCLEOTIDE SEQUENCE [LARGE SCALE GENOMIC DNA]</scope>
    <source>
        <strain evidence="8">TSY1</strain>
    </source>
</reference>
<dbReference type="Gene3D" id="3.40.50.150">
    <property type="entry name" value="Vaccinia Virus protein VP39"/>
    <property type="match status" value="1"/>
</dbReference>
<dbReference type="SUPFAM" id="SSF53335">
    <property type="entry name" value="S-adenosyl-L-methionine-dependent methyltransferases"/>
    <property type="match status" value="1"/>
</dbReference>
<dbReference type="Proteomes" id="UP000019141">
    <property type="component" value="Unassembled WGS sequence"/>
</dbReference>
<dbReference type="GO" id="GO:0032259">
    <property type="term" value="P:methylation"/>
    <property type="evidence" value="ECO:0007669"/>
    <property type="project" value="UniProtKB-KW"/>
</dbReference>
<gene>
    <name evidence="7" type="ORF">ETSY1_05755</name>
</gene>
<name>W4LUY5_ENTF1</name>
<dbReference type="PANTHER" id="PTHR43712:SF2">
    <property type="entry name" value="O-METHYLTRANSFERASE CICE"/>
    <property type="match status" value="1"/>
</dbReference>
<evidence type="ECO:0000256" key="3">
    <source>
        <dbReference type="ARBA" id="ARBA00022691"/>
    </source>
</evidence>
<accession>W4LUY5</accession>
<dbReference type="InterPro" id="IPR012967">
    <property type="entry name" value="COMT_dimerisation"/>
</dbReference>
<evidence type="ECO:0000256" key="1">
    <source>
        <dbReference type="ARBA" id="ARBA00022603"/>
    </source>
</evidence>
<keyword evidence="1" id="KW-0489">Methyltransferase</keyword>
<organism evidence="7 8">
    <name type="scientific">Entotheonella factor</name>
    <dbReference type="NCBI Taxonomy" id="1429438"/>
    <lineage>
        <taxon>Bacteria</taxon>
        <taxon>Pseudomonadati</taxon>
        <taxon>Nitrospinota/Tectimicrobiota group</taxon>
        <taxon>Candidatus Tectimicrobiota</taxon>
        <taxon>Candidatus Entotheonellia</taxon>
        <taxon>Candidatus Entotheonellales</taxon>
        <taxon>Candidatus Entotheonellaceae</taxon>
        <taxon>Candidatus Entotheonella</taxon>
    </lineage>
</organism>
<evidence type="ECO:0000256" key="4">
    <source>
        <dbReference type="PIRSR" id="PIRSR005739-1"/>
    </source>
</evidence>
<evidence type="ECO:0000259" key="5">
    <source>
        <dbReference type="Pfam" id="PF00891"/>
    </source>
</evidence>
<keyword evidence="2" id="KW-0808">Transferase</keyword>
<dbReference type="PANTHER" id="PTHR43712">
    <property type="entry name" value="PUTATIVE (AFU_ORTHOLOGUE AFUA_4G14580)-RELATED"/>
    <property type="match status" value="1"/>
</dbReference>
<evidence type="ECO:0000259" key="6">
    <source>
        <dbReference type="Pfam" id="PF08100"/>
    </source>
</evidence>
<evidence type="ECO:0000313" key="8">
    <source>
        <dbReference type="Proteomes" id="UP000019141"/>
    </source>
</evidence>
<feature type="active site" description="Proton acceptor" evidence="4">
    <location>
        <position position="252"/>
    </location>
</feature>
<evidence type="ECO:0008006" key="9">
    <source>
        <dbReference type="Google" id="ProtNLM"/>
    </source>
</evidence>
<feature type="domain" description="O-methyltransferase dimerisation" evidence="6">
    <location>
        <begin position="24"/>
        <end position="96"/>
    </location>
</feature>
<evidence type="ECO:0000256" key="2">
    <source>
        <dbReference type="ARBA" id="ARBA00022679"/>
    </source>
</evidence>
<feature type="domain" description="O-methyltransferase C-terminal" evidence="5">
    <location>
        <begin position="137"/>
        <end position="324"/>
    </location>
</feature>
<dbReference type="HOGENOM" id="CLU_005533_4_2_7"/>
<dbReference type="InterPro" id="IPR036390">
    <property type="entry name" value="WH_DNA-bd_sf"/>
</dbReference>
<sequence length="360" mass="39224">MQPWWTDLADASPTDATAIHALGLGFMAARTLHVALEFDVFTHLSGTPQTLGQVAQSIGLAERAAGRLLHACAALGLVQTEAGTYANTPLSDKYLVRGNPTYIGSYVQLFDDVAYHRWGQMGYALRHNRPVEDLDHPYRYFETETEDAHAFLNAQNDGSASLGYALARQFDFSPFSCLLDLGGGTGTYAIEILKHHPHLKAIIFDFPTVCEMAERALQTAGLSDRATTVGGDYEHDPLPAGPDVVLWSGNLHASSPQRCRDILMKLRGLLPSHGAILIHDYLLDDDRTGPLIPALLALHMTLVSEHGQVYSRADLRDLLTQTGFTDIDIRPFLPGHSGLVSARVGEPHVGGANREQQDPA</sequence>
<dbReference type="EMBL" id="AZHW01000196">
    <property type="protein sequence ID" value="ETX01834.1"/>
    <property type="molecule type" value="Genomic_DNA"/>
</dbReference>
<dbReference type="AlphaFoldDB" id="W4LUY5"/>
<protein>
    <recommendedName>
        <fullName evidence="9">O-methyltransferase domain-containing protein</fullName>
    </recommendedName>
</protein>